<evidence type="ECO:0000256" key="5">
    <source>
        <dbReference type="ARBA" id="ARBA00022527"/>
    </source>
</evidence>
<dbReference type="EMBL" id="BMAV01011462">
    <property type="protein sequence ID" value="GFY57373.1"/>
    <property type="molecule type" value="Genomic_DNA"/>
</dbReference>
<comment type="subcellular location">
    <subcellularLocation>
        <location evidence="1">Cytoplasm</location>
    </subcellularLocation>
</comment>
<sequence length="426" mass="49592">MQKLDNREDQINKKVKKVDPFYDTKRWTPQSSERSTQSSGMLMVGPNFKVGKKIGCGNFGELRLGKNLYNNEHVAIKLESMKSKAPQLHLEYRFYKLLGNQEGIPKVFYFGPCGKYNALVMELLGPSLEDLFDLCDRKFSLKTVLMIAIQLLHRIEYVHSKHLIYRDVKPENFLIGRQSTKKHNIIHIIDFGLAKEYIDPETNKHIPYREHKSLTGTARYMSINTHLGKEQSRRDDLEALGHMFMYFLRGSLPWQGLKADTLKERYQKIGDTKRATPIENLCEGYPDEMSTYLHYVRRLDFFETPDYDYLRKLFQDLFDKKKYVEDFEFDWTGKQLNKRPRQFGSVIIVDHSKPPEMNVLSSNLAPNDRHDSVQVVSSTYSELAPDNPTTGHSNTPIAIPAEVEVVSETKCCCFFKRKKKKPSRQK</sequence>
<keyword evidence="6" id="KW-0808">Transferase</keyword>
<dbReference type="PROSITE" id="PS00107">
    <property type="entry name" value="PROTEIN_KINASE_ATP"/>
    <property type="match status" value="1"/>
</dbReference>
<keyword evidence="5 14" id="KW-0723">Serine/threonine-protein kinase</keyword>
<dbReference type="AlphaFoldDB" id="A0A8X6XQG7"/>
<proteinExistence type="inferred from homology"/>
<dbReference type="GO" id="GO:0032880">
    <property type="term" value="P:regulation of protein localization"/>
    <property type="evidence" value="ECO:0007669"/>
    <property type="project" value="UniProtKB-ARBA"/>
</dbReference>
<dbReference type="GO" id="GO:0005524">
    <property type="term" value="F:ATP binding"/>
    <property type="evidence" value="ECO:0007669"/>
    <property type="project" value="UniProtKB-UniRule"/>
</dbReference>
<organism evidence="16 17">
    <name type="scientific">Trichonephila inaurata madagascariensis</name>
    <dbReference type="NCBI Taxonomy" id="2747483"/>
    <lineage>
        <taxon>Eukaryota</taxon>
        <taxon>Metazoa</taxon>
        <taxon>Ecdysozoa</taxon>
        <taxon>Arthropoda</taxon>
        <taxon>Chelicerata</taxon>
        <taxon>Arachnida</taxon>
        <taxon>Araneae</taxon>
        <taxon>Araneomorphae</taxon>
        <taxon>Entelegynae</taxon>
        <taxon>Araneoidea</taxon>
        <taxon>Nephilidae</taxon>
        <taxon>Trichonephila</taxon>
        <taxon>Trichonephila inaurata</taxon>
    </lineage>
</organism>
<dbReference type="GO" id="GO:0005737">
    <property type="term" value="C:cytoplasm"/>
    <property type="evidence" value="ECO:0007669"/>
    <property type="project" value="UniProtKB-SubCell"/>
</dbReference>
<evidence type="ECO:0000256" key="3">
    <source>
        <dbReference type="ARBA" id="ARBA00012513"/>
    </source>
</evidence>
<keyword evidence="10 13" id="KW-0067">ATP-binding</keyword>
<comment type="caution">
    <text evidence="16">The sequence shown here is derived from an EMBL/GenBank/DDBJ whole genome shotgun (WGS) entry which is preliminary data.</text>
</comment>
<dbReference type="PROSITE" id="PS00108">
    <property type="entry name" value="PROTEIN_KINASE_ST"/>
    <property type="match status" value="1"/>
</dbReference>
<keyword evidence="7" id="KW-0879">Wnt signaling pathway</keyword>
<dbReference type="InterPro" id="IPR000719">
    <property type="entry name" value="Prot_kinase_dom"/>
</dbReference>
<dbReference type="InterPro" id="IPR050235">
    <property type="entry name" value="CK1_Ser-Thr_kinase"/>
</dbReference>
<feature type="binding site" evidence="13">
    <location>
        <position position="77"/>
    </location>
    <ligand>
        <name>ATP</name>
        <dbReference type="ChEBI" id="CHEBI:30616"/>
    </ligand>
</feature>
<dbReference type="SMART" id="SM00220">
    <property type="entry name" value="S_TKc"/>
    <property type="match status" value="1"/>
</dbReference>
<evidence type="ECO:0000256" key="4">
    <source>
        <dbReference type="ARBA" id="ARBA00022490"/>
    </source>
</evidence>
<evidence type="ECO:0000256" key="6">
    <source>
        <dbReference type="ARBA" id="ARBA00022679"/>
    </source>
</evidence>
<dbReference type="InterPro" id="IPR022247">
    <property type="entry name" value="Casein_kinase-1_gamma_C"/>
</dbReference>
<gene>
    <name evidence="16" type="primary">Csnk1g3</name>
    <name evidence="16" type="ORF">TNIN_181902</name>
</gene>
<reference evidence="16" key="1">
    <citation type="submission" date="2020-08" db="EMBL/GenBank/DDBJ databases">
        <title>Multicomponent nature underlies the extraordinary mechanical properties of spider dragline silk.</title>
        <authorList>
            <person name="Kono N."/>
            <person name="Nakamura H."/>
            <person name="Mori M."/>
            <person name="Yoshida Y."/>
            <person name="Ohtoshi R."/>
            <person name="Malay A.D."/>
            <person name="Moran D.A.P."/>
            <person name="Tomita M."/>
            <person name="Numata K."/>
            <person name="Arakawa K."/>
        </authorList>
    </citation>
    <scope>NUCLEOTIDE SEQUENCE</scope>
</reference>
<dbReference type="Gene3D" id="1.10.510.10">
    <property type="entry name" value="Transferase(Phosphotransferase) domain 1"/>
    <property type="match status" value="1"/>
</dbReference>
<dbReference type="FunFam" id="1.10.510.10:FF:000703">
    <property type="entry name" value="Casein kinase I gamma"/>
    <property type="match status" value="1"/>
</dbReference>
<dbReference type="Proteomes" id="UP000886998">
    <property type="component" value="Unassembled WGS sequence"/>
</dbReference>
<dbReference type="Pfam" id="PF00069">
    <property type="entry name" value="Pkinase"/>
    <property type="match status" value="1"/>
</dbReference>
<dbReference type="GO" id="GO:0071944">
    <property type="term" value="C:cell periphery"/>
    <property type="evidence" value="ECO:0007669"/>
    <property type="project" value="UniProtKB-ARBA"/>
</dbReference>
<evidence type="ECO:0000256" key="8">
    <source>
        <dbReference type="ARBA" id="ARBA00022741"/>
    </source>
</evidence>
<dbReference type="SUPFAM" id="SSF56112">
    <property type="entry name" value="Protein kinase-like (PK-like)"/>
    <property type="match status" value="1"/>
</dbReference>
<evidence type="ECO:0000256" key="14">
    <source>
        <dbReference type="RuleBase" id="RU000304"/>
    </source>
</evidence>
<evidence type="ECO:0000256" key="11">
    <source>
        <dbReference type="ARBA" id="ARBA00047899"/>
    </source>
</evidence>
<evidence type="ECO:0000256" key="13">
    <source>
        <dbReference type="PROSITE-ProRule" id="PRU10141"/>
    </source>
</evidence>
<evidence type="ECO:0000256" key="9">
    <source>
        <dbReference type="ARBA" id="ARBA00022777"/>
    </source>
</evidence>
<dbReference type="PROSITE" id="PS50011">
    <property type="entry name" value="PROTEIN_KINASE_DOM"/>
    <property type="match status" value="1"/>
</dbReference>
<dbReference type="InterPro" id="IPR017441">
    <property type="entry name" value="Protein_kinase_ATP_BS"/>
</dbReference>
<dbReference type="InterPro" id="IPR008271">
    <property type="entry name" value="Ser/Thr_kinase_AS"/>
</dbReference>
<name>A0A8X6XQG7_9ARAC</name>
<feature type="domain" description="Protein kinase" evidence="15">
    <location>
        <begin position="48"/>
        <end position="318"/>
    </location>
</feature>
<keyword evidence="8 13" id="KW-0547">Nucleotide-binding</keyword>
<evidence type="ECO:0000256" key="2">
    <source>
        <dbReference type="ARBA" id="ARBA00005926"/>
    </source>
</evidence>
<dbReference type="GO" id="GO:0004674">
    <property type="term" value="F:protein serine/threonine kinase activity"/>
    <property type="evidence" value="ECO:0007669"/>
    <property type="project" value="UniProtKB-KW"/>
</dbReference>
<comment type="similarity">
    <text evidence="2">Belongs to the protein kinase superfamily. CK1 Ser/Thr protein kinase family. Casein kinase I subfamily.</text>
</comment>
<dbReference type="CDD" id="cd14126">
    <property type="entry name" value="STKc_CK1_gamma"/>
    <property type="match status" value="1"/>
</dbReference>
<keyword evidence="17" id="KW-1185">Reference proteome</keyword>
<accession>A0A8X6XQG7</accession>
<evidence type="ECO:0000256" key="10">
    <source>
        <dbReference type="ARBA" id="ARBA00022840"/>
    </source>
</evidence>
<dbReference type="PANTHER" id="PTHR11909">
    <property type="entry name" value="CASEIN KINASE-RELATED"/>
    <property type="match status" value="1"/>
</dbReference>
<keyword evidence="4" id="KW-0963">Cytoplasm</keyword>
<evidence type="ECO:0000256" key="12">
    <source>
        <dbReference type="ARBA" id="ARBA00048679"/>
    </source>
</evidence>
<comment type="catalytic activity">
    <reaction evidence="11">
        <text>L-threonyl-[protein] + ATP = O-phospho-L-threonyl-[protein] + ADP + H(+)</text>
        <dbReference type="Rhea" id="RHEA:46608"/>
        <dbReference type="Rhea" id="RHEA-COMP:11060"/>
        <dbReference type="Rhea" id="RHEA-COMP:11605"/>
        <dbReference type="ChEBI" id="CHEBI:15378"/>
        <dbReference type="ChEBI" id="CHEBI:30013"/>
        <dbReference type="ChEBI" id="CHEBI:30616"/>
        <dbReference type="ChEBI" id="CHEBI:61977"/>
        <dbReference type="ChEBI" id="CHEBI:456216"/>
        <dbReference type="EC" id="2.7.11.1"/>
    </reaction>
</comment>
<comment type="catalytic activity">
    <reaction evidence="12">
        <text>L-seryl-[protein] + ATP = O-phospho-L-seryl-[protein] + ADP + H(+)</text>
        <dbReference type="Rhea" id="RHEA:17989"/>
        <dbReference type="Rhea" id="RHEA-COMP:9863"/>
        <dbReference type="Rhea" id="RHEA-COMP:11604"/>
        <dbReference type="ChEBI" id="CHEBI:15378"/>
        <dbReference type="ChEBI" id="CHEBI:29999"/>
        <dbReference type="ChEBI" id="CHEBI:30616"/>
        <dbReference type="ChEBI" id="CHEBI:83421"/>
        <dbReference type="ChEBI" id="CHEBI:456216"/>
        <dbReference type="EC" id="2.7.11.1"/>
    </reaction>
</comment>
<dbReference type="Pfam" id="PF12605">
    <property type="entry name" value="CK1gamma_C"/>
    <property type="match status" value="1"/>
</dbReference>
<evidence type="ECO:0000313" key="17">
    <source>
        <dbReference type="Proteomes" id="UP000886998"/>
    </source>
</evidence>
<evidence type="ECO:0000256" key="7">
    <source>
        <dbReference type="ARBA" id="ARBA00022687"/>
    </source>
</evidence>
<dbReference type="EC" id="2.7.11.1" evidence="3"/>
<evidence type="ECO:0000256" key="1">
    <source>
        <dbReference type="ARBA" id="ARBA00004496"/>
    </source>
</evidence>
<keyword evidence="9 16" id="KW-0418">Kinase</keyword>
<evidence type="ECO:0000259" key="15">
    <source>
        <dbReference type="PROSITE" id="PS50011"/>
    </source>
</evidence>
<evidence type="ECO:0000313" key="16">
    <source>
        <dbReference type="EMBL" id="GFY57373.1"/>
    </source>
</evidence>
<dbReference type="GO" id="GO:0016055">
    <property type="term" value="P:Wnt signaling pathway"/>
    <property type="evidence" value="ECO:0007669"/>
    <property type="project" value="UniProtKB-KW"/>
</dbReference>
<dbReference type="InterPro" id="IPR011009">
    <property type="entry name" value="Kinase-like_dom_sf"/>
</dbReference>
<protein>
    <recommendedName>
        <fullName evidence="3">non-specific serine/threonine protein kinase</fullName>
        <ecNumber evidence="3">2.7.11.1</ecNumber>
    </recommendedName>
</protein>